<feature type="binding site" evidence="9">
    <location>
        <begin position="188"/>
        <end position="193"/>
    </location>
    <ligand>
        <name>CTP</name>
        <dbReference type="ChEBI" id="CHEBI:37563"/>
        <note>allosteric inhibitor</note>
    </ligand>
</feature>
<dbReference type="InterPro" id="IPR017926">
    <property type="entry name" value="GATASE"/>
</dbReference>
<comment type="activity regulation">
    <text evidence="9">Allosterically activated by GTP, when glutamine is the substrate; GTP has no effect on the reaction when ammonia is the substrate. The allosteric effector GTP functions by stabilizing the protein conformation that binds the tetrahedral intermediate(s) formed during glutamine hydrolysis. Inhibited by the product CTP, via allosteric rather than competitive inhibition.</text>
</comment>
<dbReference type="Proteomes" id="UP000712527">
    <property type="component" value="Unassembled WGS sequence"/>
</dbReference>
<feature type="active site" evidence="9">
    <location>
        <position position="512"/>
    </location>
</feature>
<feature type="domain" description="Glutamine amidotransferase" evidence="10">
    <location>
        <begin position="305"/>
        <end position="531"/>
    </location>
</feature>
<comment type="catalytic activity">
    <reaction evidence="9">
        <text>L-glutamine + H2O = L-glutamate + NH4(+)</text>
        <dbReference type="Rhea" id="RHEA:15889"/>
        <dbReference type="ChEBI" id="CHEBI:15377"/>
        <dbReference type="ChEBI" id="CHEBI:28938"/>
        <dbReference type="ChEBI" id="CHEBI:29985"/>
        <dbReference type="ChEBI" id="CHEBI:58359"/>
    </reaction>
</comment>
<dbReference type="InterPro" id="IPR017456">
    <property type="entry name" value="CTP_synthase_N"/>
</dbReference>
<evidence type="ECO:0000256" key="8">
    <source>
        <dbReference type="ARBA" id="ARBA00047781"/>
    </source>
</evidence>
<feature type="active site" evidence="9">
    <location>
        <position position="514"/>
    </location>
</feature>
<evidence type="ECO:0000259" key="11">
    <source>
        <dbReference type="Pfam" id="PF06418"/>
    </source>
</evidence>
<name>A0ABS2F2C6_9ACTN</name>
<dbReference type="SUPFAM" id="SSF52317">
    <property type="entry name" value="Class I glutamine amidotransferase-like"/>
    <property type="match status" value="1"/>
</dbReference>
<comment type="caution">
    <text evidence="9">Lacks conserved residue(s) required for the propagation of feature annotation.</text>
</comment>
<dbReference type="Gene3D" id="3.40.50.300">
    <property type="entry name" value="P-loop containing nucleotide triphosphate hydrolases"/>
    <property type="match status" value="1"/>
</dbReference>
<keyword evidence="6 9" id="KW-0315">Glutamine amidotransferase</keyword>
<evidence type="ECO:0000313" key="13">
    <source>
        <dbReference type="Proteomes" id="UP000712527"/>
    </source>
</evidence>
<feature type="binding site" evidence="9">
    <location>
        <position position="71"/>
    </location>
    <ligand>
        <name>Mg(2+)</name>
        <dbReference type="ChEBI" id="CHEBI:18420"/>
    </ligand>
</feature>
<feature type="binding site" evidence="9">
    <location>
        <begin position="148"/>
        <end position="150"/>
    </location>
    <ligand>
        <name>CTP</name>
        <dbReference type="ChEBI" id="CHEBI:37563"/>
        <note>allosteric inhibitor</note>
    </ligand>
</feature>
<reference evidence="12 13" key="1">
    <citation type="journal article" date="2021" name="Sci. Rep.">
        <title>The distribution of antibiotic resistance genes in chicken gut microbiota commensals.</title>
        <authorList>
            <person name="Juricova H."/>
            <person name="Matiasovicova J."/>
            <person name="Kubasova T."/>
            <person name="Cejkova D."/>
            <person name="Rychlik I."/>
        </authorList>
    </citation>
    <scope>NUCLEOTIDE SEQUENCE [LARGE SCALE GENOMIC DNA]</scope>
    <source>
        <strain evidence="12 13">An794</strain>
    </source>
</reference>
<evidence type="ECO:0000256" key="1">
    <source>
        <dbReference type="ARBA" id="ARBA00005171"/>
    </source>
</evidence>
<protein>
    <recommendedName>
        <fullName evidence="9">CTP synthase</fullName>
        <ecNumber evidence="9">6.3.4.2</ecNumber>
    </recommendedName>
    <alternativeName>
        <fullName evidence="9">Cytidine 5'-triphosphate synthase</fullName>
    </alternativeName>
    <alternativeName>
        <fullName evidence="9">Cytidine triphosphate synthetase</fullName>
        <shortName evidence="9">CTP synthetase</shortName>
        <shortName evidence="9">CTPS</shortName>
    </alternativeName>
    <alternativeName>
        <fullName evidence="9">UTP--ammonia ligase</fullName>
    </alternativeName>
</protein>
<dbReference type="NCBIfam" id="TIGR00337">
    <property type="entry name" value="PyrG"/>
    <property type="match status" value="1"/>
</dbReference>
<keyword evidence="9" id="KW-0479">Metal-binding</keyword>
<gene>
    <name evidence="9" type="primary">pyrG</name>
    <name evidence="12" type="ORF">H9X80_05390</name>
</gene>
<dbReference type="PANTHER" id="PTHR11550:SF0">
    <property type="entry name" value="CTP SYNTHASE-RELATED"/>
    <property type="match status" value="1"/>
</dbReference>
<feature type="binding site" evidence="9">
    <location>
        <position position="357"/>
    </location>
    <ligand>
        <name>L-glutamine</name>
        <dbReference type="ChEBI" id="CHEBI:58359"/>
    </ligand>
</feature>
<dbReference type="EC" id="6.3.4.2" evidence="9"/>
<evidence type="ECO:0000256" key="3">
    <source>
        <dbReference type="ARBA" id="ARBA00022598"/>
    </source>
</evidence>
<sequence>MTKHIFVTGGVVSSLGKGITAASLGRLLKARGYKVMMQKADPYLNVDPGTMSPFQHGEVFVTEDGKETDLDLGHYERFIDENLTRSSNFTTGAIYQSLISRERAGDFLGGTVQVIPHVTNAIKERFYRIEEQTGADVVITELGGTIGDIEGQAFVEAIRQFRKEKGHADCCLIHVSLVPYIAAAHEVKTKPTQHSVRELRSMGIQPDFIVCRSDHEVDVDIRAKIASFCDVEPDCVFENSDCPSIYDVPAHLAEQGFDTKVCERLGLEARESDMSGWYHFTSAMHAANEKDDVTKIRVVGKYTQLPDAYLSVIEALHHSGVYYDRHVDIELVDGEELSDANVEEVLGDADGILVPGGFGLRGIEGKICAARRAREQKVPYLGVCLGLQVAVCEFARDVCGLEGASSTEFDQDCAYPVIDLMPDQEDVTDKGGTMRLGAYPCKVVEGTLAAEAYGESLVYERHRHRFEVNNAFREQLTDAGLVISGLSPDERLVEMIELPESVHPWFVASQAHPEFKSRPDRPAPLFREFVRAAIARHEGRDRHDVTPLD</sequence>
<dbReference type="GO" id="GO:0003883">
    <property type="term" value="F:CTP synthase activity"/>
    <property type="evidence" value="ECO:0007669"/>
    <property type="project" value="UniProtKB-EC"/>
</dbReference>
<feature type="binding site" evidence="9">
    <location>
        <position position="13"/>
    </location>
    <ligand>
        <name>UTP</name>
        <dbReference type="ChEBI" id="CHEBI:46398"/>
    </ligand>
</feature>
<feature type="region of interest" description="Amidoligase domain" evidence="9">
    <location>
        <begin position="1"/>
        <end position="267"/>
    </location>
</feature>
<dbReference type="HAMAP" id="MF_01227">
    <property type="entry name" value="PyrG"/>
    <property type="match status" value="1"/>
</dbReference>
<accession>A0ABS2F2C6</accession>
<dbReference type="Gene3D" id="3.40.50.880">
    <property type="match status" value="1"/>
</dbReference>
<keyword evidence="9" id="KW-0460">Magnesium</keyword>
<dbReference type="InterPro" id="IPR033828">
    <property type="entry name" value="GATase1_CTP_Synthase"/>
</dbReference>
<comment type="miscellaneous">
    <text evidence="9">CTPSs have evolved a hybrid strategy for distinguishing between UTP and CTP. The overlapping regions of the product feedback inhibitory and substrate sites recognize a common feature in both compounds, the triphosphate moiety. To differentiate isosteric substrate and product pyrimidine rings, an additional pocket far from the expected kinase/ligase catalytic site, specifically recognizes the cytosine and ribose portions of the product inhibitor.</text>
</comment>
<comment type="subunit">
    <text evidence="9">Homotetramer.</text>
</comment>
<feature type="binding site" evidence="9">
    <location>
        <position position="224"/>
    </location>
    <ligand>
        <name>UTP</name>
        <dbReference type="ChEBI" id="CHEBI:46398"/>
    </ligand>
</feature>
<evidence type="ECO:0000259" key="10">
    <source>
        <dbReference type="Pfam" id="PF00117"/>
    </source>
</evidence>
<evidence type="ECO:0000256" key="2">
    <source>
        <dbReference type="ARBA" id="ARBA00007533"/>
    </source>
</evidence>
<dbReference type="NCBIfam" id="NF003792">
    <property type="entry name" value="PRK05380.1"/>
    <property type="match status" value="1"/>
</dbReference>
<dbReference type="CDD" id="cd01746">
    <property type="entry name" value="GATase1_CTP_Synthase"/>
    <property type="match status" value="1"/>
</dbReference>
<dbReference type="CDD" id="cd03113">
    <property type="entry name" value="CTPS_N"/>
    <property type="match status" value="1"/>
</dbReference>
<keyword evidence="4 9" id="KW-0547">Nucleotide-binding</keyword>
<evidence type="ECO:0000256" key="6">
    <source>
        <dbReference type="ARBA" id="ARBA00022962"/>
    </source>
</evidence>
<feature type="binding site" evidence="9">
    <location>
        <position position="408"/>
    </location>
    <ligand>
        <name>L-glutamine</name>
        <dbReference type="ChEBI" id="CHEBI:58359"/>
    </ligand>
</feature>
<dbReference type="SUPFAM" id="SSF52540">
    <property type="entry name" value="P-loop containing nucleoside triphosphate hydrolases"/>
    <property type="match status" value="1"/>
</dbReference>
<evidence type="ECO:0000256" key="5">
    <source>
        <dbReference type="ARBA" id="ARBA00022840"/>
    </source>
</evidence>
<comment type="catalytic activity">
    <reaction evidence="8 9">
        <text>UTP + L-glutamine + ATP + H2O = CTP + L-glutamate + ADP + phosphate + 2 H(+)</text>
        <dbReference type="Rhea" id="RHEA:26426"/>
        <dbReference type="ChEBI" id="CHEBI:15377"/>
        <dbReference type="ChEBI" id="CHEBI:15378"/>
        <dbReference type="ChEBI" id="CHEBI:29985"/>
        <dbReference type="ChEBI" id="CHEBI:30616"/>
        <dbReference type="ChEBI" id="CHEBI:37563"/>
        <dbReference type="ChEBI" id="CHEBI:43474"/>
        <dbReference type="ChEBI" id="CHEBI:46398"/>
        <dbReference type="ChEBI" id="CHEBI:58359"/>
        <dbReference type="ChEBI" id="CHEBI:456216"/>
        <dbReference type="EC" id="6.3.4.2"/>
    </reaction>
</comment>
<feature type="binding site" evidence="9">
    <location>
        <position position="224"/>
    </location>
    <ligand>
        <name>CTP</name>
        <dbReference type="ChEBI" id="CHEBI:37563"/>
        <note>allosteric inhibitor</note>
    </ligand>
</feature>
<dbReference type="PROSITE" id="PS51273">
    <property type="entry name" value="GATASE_TYPE_1"/>
    <property type="match status" value="1"/>
</dbReference>
<feature type="binding site" evidence="9">
    <location>
        <begin position="385"/>
        <end position="388"/>
    </location>
    <ligand>
        <name>L-glutamine</name>
        <dbReference type="ChEBI" id="CHEBI:58359"/>
    </ligand>
</feature>
<comment type="pathway">
    <text evidence="1 9">Pyrimidine metabolism; CTP biosynthesis via de novo pathway; CTP from UDP: step 2/2.</text>
</comment>
<evidence type="ECO:0000256" key="4">
    <source>
        <dbReference type="ARBA" id="ARBA00022741"/>
    </source>
</evidence>
<dbReference type="RefSeq" id="WP_204793312.1">
    <property type="nucleotide sequence ID" value="NZ_JACSNQ010000008.1"/>
</dbReference>
<comment type="function">
    <text evidence="9">Catalyzes the ATP-dependent amination of UTP to CTP with either L-glutamine or ammonia as the source of nitrogen. Regulates intracellular CTP levels through interactions with the four ribonucleotide triphosphates.</text>
</comment>
<feature type="binding site" evidence="9">
    <location>
        <position position="465"/>
    </location>
    <ligand>
        <name>L-glutamine</name>
        <dbReference type="ChEBI" id="CHEBI:58359"/>
    </ligand>
</feature>
<keyword evidence="7 9" id="KW-0665">Pyrimidine biosynthesis</keyword>
<feature type="active site" description="Nucleophile; for glutamine hydrolysis" evidence="9">
    <location>
        <position position="384"/>
    </location>
</feature>
<feature type="binding site" evidence="9">
    <location>
        <position position="141"/>
    </location>
    <ligand>
        <name>Mg(2+)</name>
        <dbReference type="ChEBI" id="CHEBI:18420"/>
    </ligand>
</feature>
<dbReference type="InterPro" id="IPR027417">
    <property type="entry name" value="P-loop_NTPase"/>
</dbReference>
<dbReference type="EMBL" id="JACSNQ010000008">
    <property type="protein sequence ID" value="MBM6774970.1"/>
    <property type="molecule type" value="Genomic_DNA"/>
</dbReference>
<feature type="binding site" evidence="9">
    <location>
        <begin position="188"/>
        <end position="193"/>
    </location>
    <ligand>
        <name>UTP</name>
        <dbReference type="ChEBI" id="CHEBI:46398"/>
    </ligand>
</feature>
<evidence type="ECO:0000313" key="12">
    <source>
        <dbReference type="EMBL" id="MBM6774970.1"/>
    </source>
</evidence>
<feature type="domain" description="CTP synthase N-terminal" evidence="11">
    <location>
        <begin position="3"/>
        <end position="267"/>
    </location>
</feature>
<keyword evidence="3 9" id="KW-0436">Ligase</keyword>
<dbReference type="Pfam" id="PF06418">
    <property type="entry name" value="CTP_synth_N"/>
    <property type="match status" value="1"/>
</dbReference>
<evidence type="ECO:0000256" key="7">
    <source>
        <dbReference type="ARBA" id="ARBA00022975"/>
    </source>
</evidence>
<dbReference type="PANTHER" id="PTHR11550">
    <property type="entry name" value="CTP SYNTHASE"/>
    <property type="match status" value="1"/>
</dbReference>
<dbReference type="Pfam" id="PF00117">
    <property type="entry name" value="GATase"/>
    <property type="match status" value="1"/>
</dbReference>
<feature type="binding site" evidence="9">
    <location>
        <position position="13"/>
    </location>
    <ligand>
        <name>CTP</name>
        <dbReference type="ChEBI" id="CHEBI:37563"/>
        <note>allosteric inhibitor</note>
    </ligand>
</feature>
<feature type="binding site" evidence="9">
    <location>
        <position position="71"/>
    </location>
    <ligand>
        <name>ATP</name>
        <dbReference type="ChEBI" id="CHEBI:30616"/>
    </ligand>
</feature>
<evidence type="ECO:0000256" key="9">
    <source>
        <dbReference type="HAMAP-Rule" id="MF_01227"/>
    </source>
</evidence>
<comment type="similarity">
    <text evidence="2 9">Belongs to the CTP synthase family.</text>
</comment>
<dbReference type="InterPro" id="IPR029062">
    <property type="entry name" value="Class_I_gatase-like"/>
</dbReference>
<organism evidence="12 13">
    <name type="scientific">Olsenella profusa</name>
    <dbReference type="NCBI Taxonomy" id="138595"/>
    <lineage>
        <taxon>Bacteria</taxon>
        <taxon>Bacillati</taxon>
        <taxon>Actinomycetota</taxon>
        <taxon>Coriobacteriia</taxon>
        <taxon>Coriobacteriales</taxon>
        <taxon>Atopobiaceae</taxon>
        <taxon>Olsenella</taxon>
    </lineage>
</organism>
<proteinExistence type="inferred from homology"/>
<comment type="catalytic activity">
    <reaction evidence="9">
        <text>UTP + NH4(+) + ATP = CTP + ADP + phosphate + 2 H(+)</text>
        <dbReference type="Rhea" id="RHEA:16597"/>
        <dbReference type="ChEBI" id="CHEBI:15378"/>
        <dbReference type="ChEBI" id="CHEBI:28938"/>
        <dbReference type="ChEBI" id="CHEBI:30616"/>
        <dbReference type="ChEBI" id="CHEBI:37563"/>
        <dbReference type="ChEBI" id="CHEBI:43474"/>
        <dbReference type="ChEBI" id="CHEBI:46398"/>
        <dbReference type="ChEBI" id="CHEBI:456216"/>
    </reaction>
</comment>
<keyword evidence="5 9" id="KW-0067">ATP-binding</keyword>
<keyword evidence="13" id="KW-1185">Reference proteome</keyword>
<feature type="binding site" evidence="9">
    <location>
        <begin position="14"/>
        <end position="19"/>
    </location>
    <ligand>
        <name>ATP</name>
        <dbReference type="ChEBI" id="CHEBI:30616"/>
    </ligand>
</feature>
<comment type="caution">
    <text evidence="12">The sequence shown here is derived from an EMBL/GenBank/DDBJ whole genome shotgun (WGS) entry which is preliminary data.</text>
</comment>
<dbReference type="InterPro" id="IPR004468">
    <property type="entry name" value="CTP_synthase"/>
</dbReference>